<feature type="binding site" evidence="7">
    <location>
        <position position="458"/>
    </location>
    <ligand>
        <name>meso-2,6-diaminopimelate</name>
        <dbReference type="ChEBI" id="CHEBI:57791"/>
    </ligand>
</feature>
<comment type="function">
    <text evidence="7">Catalyzes the addition of meso-diaminopimelic acid to the nucleotide precursor UDP-N-acetylmuramoyl-L-alanyl-D-glutamate (UMAG) in the biosynthesis of bacterial cell-wall peptidoglycan.</text>
</comment>
<name>A0A8J2Y4Q6_9PROT</name>
<comment type="cofactor">
    <cofactor evidence="7">
        <name>Mg(2+)</name>
        <dbReference type="ChEBI" id="CHEBI:18420"/>
    </cofactor>
</comment>
<evidence type="ECO:0000256" key="9">
    <source>
        <dbReference type="SAM" id="MobiDB-lite"/>
    </source>
</evidence>
<keyword evidence="4 7" id="KW-0573">Peptidoglycan synthesis</keyword>
<evidence type="ECO:0000256" key="1">
    <source>
        <dbReference type="ARBA" id="ARBA00005898"/>
    </source>
</evidence>
<feature type="binding site" evidence="7">
    <location>
        <position position="183"/>
    </location>
    <ligand>
        <name>UDP-N-acetyl-alpha-D-muramoyl-L-alanyl-D-glutamate</name>
        <dbReference type="ChEBI" id="CHEBI:83900"/>
    </ligand>
</feature>
<dbReference type="SUPFAM" id="SSF63418">
    <property type="entry name" value="MurE/MurF N-terminal domain"/>
    <property type="match status" value="1"/>
</dbReference>
<comment type="pathway">
    <text evidence="7 8">Cell wall biogenesis; peptidoglycan biosynthesis.</text>
</comment>
<sequence length="492" mass="51884">MTTTPMKLSALTGRTGLGQDPEITGMTADSRAVQPGFLFAALPGTKMDGADFIPQAEEAGAFAVLGLPGTKANVPVIESDNPRLALAQYAAKLHPGQPALVAGVTGTNGKTSIARFCQQLWGMLGHKAGSLGTLGAYAAGYEYTLRHTTPDPVEIHQVLSTMATLGTSHLAMEVSSHGLSQYRADGVKFSLAAFTNITQDHLDYHPDFDDYFNAKKRLFTELLPEGGTAVVNVDGAGSEEMGRAIAKAGRILFSVGRKGADIRLIETAPLPDGTSLSLEAGDTRYDLHLPLIGYFQAENALVAAGLVIASGHDIGRVMPLLEKLDGAPGRMQLADELEFADGKAGVYVDFAHTPDAIETALKAIRPHAENRIIIILGAGGDRDNRKRPLMGKAAAAGADKVIVTDDNPRTEDPAAIRRQVMEGCPDAEEIGGREAAIMAGLKELRAGDVLLIAGKGHESGQTVGTVTHPFNDREVAQRLVGQLKSQNDQDGA</sequence>
<evidence type="ECO:0000256" key="3">
    <source>
        <dbReference type="ARBA" id="ARBA00022960"/>
    </source>
</evidence>
<dbReference type="SUPFAM" id="SSF53623">
    <property type="entry name" value="MurD-like peptide ligases, catalytic domain"/>
    <property type="match status" value="1"/>
</dbReference>
<feature type="binding site" evidence="7">
    <location>
        <position position="175"/>
    </location>
    <ligand>
        <name>UDP-N-acetyl-alpha-D-muramoyl-L-alanyl-D-glutamate</name>
        <dbReference type="ChEBI" id="CHEBI:83900"/>
    </ligand>
</feature>
<keyword evidence="3 7" id="KW-0133">Cell shape</keyword>
<dbReference type="GO" id="GO:0005737">
    <property type="term" value="C:cytoplasm"/>
    <property type="evidence" value="ECO:0007669"/>
    <property type="project" value="UniProtKB-SubCell"/>
</dbReference>
<dbReference type="GO" id="GO:0008765">
    <property type="term" value="F:UDP-N-acetylmuramoylalanyl-D-glutamate-2,6-diaminopimelate ligase activity"/>
    <property type="evidence" value="ECO:0007669"/>
    <property type="project" value="UniProtKB-UniRule"/>
</dbReference>
<dbReference type="InterPro" id="IPR035911">
    <property type="entry name" value="MurE/MurF_N"/>
</dbReference>
<keyword evidence="7" id="KW-0460">Magnesium</keyword>
<feature type="domain" description="Mur ligase N-terminal catalytic" evidence="10">
    <location>
        <begin position="22"/>
        <end position="87"/>
    </location>
</feature>
<dbReference type="RefSeq" id="WP_188159808.1">
    <property type="nucleotide sequence ID" value="NZ_BMGH01000001.1"/>
</dbReference>
<dbReference type="Gene3D" id="3.90.190.20">
    <property type="entry name" value="Mur ligase, C-terminal domain"/>
    <property type="match status" value="1"/>
</dbReference>
<comment type="caution">
    <text evidence="13">The sequence shown here is derived from an EMBL/GenBank/DDBJ whole genome shotgun (WGS) entry which is preliminary data.</text>
</comment>
<dbReference type="InterPro" id="IPR036615">
    <property type="entry name" value="Mur_ligase_C_dom_sf"/>
</dbReference>
<evidence type="ECO:0000259" key="12">
    <source>
        <dbReference type="Pfam" id="PF08245"/>
    </source>
</evidence>
<dbReference type="GO" id="GO:0071555">
    <property type="term" value="P:cell wall organization"/>
    <property type="evidence" value="ECO:0007669"/>
    <property type="project" value="UniProtKB-KW"/>
</dbReference>
<dbReference type="InterPro" id="IPR005761">
    <property type="entry name" value="UDP-N-AcMur-Glu-dNH2Pim_ligase"/>
</dbReference>
<keyword evidence="7 13" id="KW-0436">Ligase</keyword>
<comment type="caution">
    <text evidence="7">Lacks conserved residue(s) required for the propagation of feature annotation.</text>
</comment>
<evidence type="ECO:0000256" key="6">
    <source>
        <dbReference type="ARBA" id="ARBA00023316"/>
    </source>
</evidence>
<keyword evidence="7" id="KW-0963">Cytoplasm</keyword>
<organism evidence="13 14">
    <name type="scientific">Aquisalinus flavus</name>
    <dbReference type="NCBI Taxonomy" id="1526572"/>
    <lineage>
        <taxon>Bacteria</taxon>
        <taxon>Pseudomonadati</taxon>
        <taxon>Pseudomonadota</taxon>
        <taxon>Alphaproteobacteria</taxon>
        <taxon>Parvularculales</taxon>
        <taxon>Parvularculaceae</taxon>
        <taxon>Aquisalinus</taxon>
    </lineage>
</organism>
<keyword evidence="7" id="KW-0547">Nucleotide-binding</keyword>
<feature type="modified residue" description="N6-carboxylysine" evidence="7">
    <location>
        <position position="215"/>
    </location>
</feature>
<dbReference type="Gene3D" id="3.40.1390.10">
    <property type="entry name" value="MurE/MurF, N-terminal domain"/>
    <property type="match status" value="1"/>
</dbReference>
<dbReference type="InterPro" id="IPR000713">
    <property type="entry name" value="Mur_ligase_N"/>
</dbReference>
<evidence type="ECO:0000256" key="7">
    <source>
        <dbReference type="HAMAP-Rule" id="MF_00208"/>
    </source>
</evidence>
<evidence type="ECO:0000313" key="14">
    <source>
        <dbReference type="Proteomes" id="UP000613582"/>
    </source>
</evidence>
<dbReference type="UniPathway" id="UPA00219"/>
<keyword evidence="5 7" id="KW-0131">Cell cycle</keyword>
<feature type="binding site" evidence="7">
    <location>
        <position position="454"/>
    </location>
    <ligand>
        <name>meso-2,6-diaminopimelate</name>
        <dbReference type="ChEBI" id="CHEBI:57791"/>
    </ligand>
</feature>
<feature type="domain" description="Mur ligase central" evidence="12">
    <location>
        <begin position="104"/>
        <end position="306"/>
    </location>
</feature>
<comment type="PTM">
    <text evidence="7">Carboxylation is probably crucial for Mg(2+) binding and, consequently, for the gamma-phosphate positioning of ATP.</text>
</comment>
<feature type="binding site" evidence="7">
    <location>
        <begin position="148"/>
        <end position="149"/>
    </location>
    <ligand>
        <name>UDP-N-acetyl-alpha-D-muramoyl-L-alanyl-D-glutamate</name>
        <dbReference type="ChEBI" id="CHEBI:83900"/>
    </ligand>
</feature>
<feature type="binding site" evidence="7">
    <location>
        <position position="181"/>
    </location>
    <ligand>
        <name>UDP-N-acetyl-alpha-D-muramoyl-L-alanyl-D-glutamate</name>
        <dbReference type="ChEBI" id="CHEBI:83900"/>
    </ligand>
</feature>
<dbReference type="NCBIfam" id="TIGR01085">
    <property type="entry name" value="murE"/>
    <property type="match status" value="1"/>
</dbReference>
<evidence type="ECO:0000313" key="13">
    <source>
        <dbReference type="EMBL" id="GGC99818.1"/>
    </source>
</evidence>
<dbReference type="NCBIfam" id="NF001124">
    <property type="entry name" value="PRK00139.1-2"/>
    <property type="match status" value="1"/>
</dbReference>
<feature type="domain" description="Mur ligase C-terminal" evidence="11">
    <location>
        <begin position="329"/>
        <end position="456"/>
    </location>
</feature>
<dbReference type="InterPro" id="IPR036565">
    <property type="entry name" value="Mur-like_cat_sf"/>
</dbReference>
<dbReference type="GO" id="GO:0000287">
    <property type="term" value="F:magnesium ion binding"/>
    <property type="evidence" value="ECO:0007669"/>
    <property type="project" value="UniProtKB-UniRule"/>
</dbReference>
<proteinExistence type="inferred from homology"/>
<keyword evidence="14" id="KW-1185">Reference proteome</keyword>
<evidence type="ECO:0000256" key="2">
    <source>
        <dbReference type="ARBA" id="ARBA00022618"/>
    </source>
</evidence>
<comment type="catalytic activity">
    <reaction evidence="7">
        <text>UDP-N-acetyl-alpha-D-muramoyl-L-alanyl-D-glutamate + meso-2,6-diaminopimelate + ATP = UDP-N-acetyl-alpha-D-muramoyl-L-alanyl-gamma-D-glutamyl-meso-2,6-diaminopimelate + ADP + phosphate + H(+)</text>
        <dbReference type="Rhea" id="RHEA:23676"/>
        <dbReference type="ChEBI" id="CHEBI:15378"/>
        <dbReference type="ChEBI" id="CHEBI:30616"/>
        <dbReference type="ChEBI" id="CHEBI:43474"/>
        <dbReference type="ChEBI" id="CHEBI:57791"/>
        <dbReference type="ChEBI" id="CHEBI:83900"/>
        <dbReference type="ChEBI" id="CHEBI:83905"/>
        <dbReference type="ChEBI" id="CHEBI:456216"/>
        <dbReference type="EC" id="6.3.2.13"/>
    </reaction>
</comment>
<accession>A0A8J2Y4Q6</accession>
<keyword evidence="2 7" id="KW-0132">Cell division</keyword>
<dbReference type="GO" id="GO:0051301">
    <property type="term" value="P:cell division"/>
    <property type="evidence" value="ECO:0007669"/>
    <property type="project" value="UniProtKB-KW"/>
</dbReference>
<feature type="binding site" evidence="7">
    <location>
        <begin position="406"/>
        <end position="409"/>
    </location>
    <ligand>
        <name>meso-2,6-diaminopimelate</name>
        <dbReference type="ChEBI" id="CHEBI:57791"/>
    </ligand>
</feature>
<dbReference type="PANTHER" id="PTHR23135">
    <property type="entry name" value="MUR LIGASE FAMILY MEMBER"/>
    <property type="match status" value="1"/>
</dbReference>
<feature type="binding site" evidence="7">
    <location>
        <position position="30"/>
    </location>
    <ligand>
        <name>UDP-N-acetyl-alpha-D-muramoyl-L-alanyl-D-glutamate</name>
        <dbReference type="ChEBI" id="CHEBI:83900"/>
    </ligand>
</feature>
<dbReference type="Gene3D" id="3.40.1190.10">
    <property type="entry name" value="Mur-like, catalytic domain"/>
    <property type="match status" value="1"/>
</dbReference>
<evidence type="ECO:0000259" key="10">
    <source>
        <dbReference type="Pfam" id="PF01225"/>
    </source>
</evidence>
<dbReference type="EC" id="6.3.2.13" evidence="7"/>
<protein>
    <recommendedName>
        <fullName evidence="7">UDP-N-acetylmuramoyl-L-alanyl-D-glutamate--2,6-diaminopimelate ligase</fullName>
        <ecNumber evidence="7">6.3.2.13</ecNumber>
    </recommendedName>
    <alternativeName>
        <fullName evidence="7">Meso-A2pm-adding enzyme</fullName>
    </alternativeName>
    <alternativeName>
        <fullName evidence="7">Meso-diaminopimelate-adding enzyme</fullName>
    </alternativeName>
    <alternativeName>
        <fullName evidence="7">UDP-MurNAc-L-Ala-D-Glu:meso-diaminopimelate ligase</fullName>
    </alternativeName>
    <alternativeName>
        <fullName evidence="7">UDP-MurNAc-tripeptide synthetase</fullName>
    </alternativeName>
    <alternativeName>
        <fullName evidence="7">UDP-N-acetylmuramyl-tripeptide synthetase</fullName>
    </alternativeName>
</protein>
<feature type="binding site" evidence="7">
    <location>
        <begin position="106"/>
        <end position="112"/>
    </location>
    <ligand>
        <name>ATP</name>
        <dbReference type="ChEBI" id="CHEBI:30616"/>
    </ligand>
</feature>
<evidence type="ECO:0000256" key="8">
    <source>
        <dbReference type="RuleBase" id="RU004135"/>
    </source>
</evidence>
<evidence type="ECO:0000259" key="11">
    <source>
        <dbReference type="Pfam" id="PF02875"/>
    </source>
</evidence>
<comment type="subcellular location">
    <subcellularLocation>
        <location evidence="7 8">Cytoplasm</location>
    </subcellularLocation>
</comment>
<feature type="region of interest" description="Disordered" evidence="9">
    <location>
        <begin position="1"/>
        <end position="20"/>
    </location>
</feature>
<evidence type="ECO:0000256" key="4">
    <source>
        <dbReference type="ARBA" id="ARBA00022984"/>
    </source>
</evidence>
<dbReference type="Pfam" id="PF01225">
    <property type="entry name" value="Mur_ligase"/>
    <property type="match status" value="1"/>
</dbReference>
<comment type="similarity">
    <text evidence="1 7">Belongs to the MurCDEF family. MurE subfamily.</text>
</comment>
<feature type="short sequence motif" description="Meso-diaminopimelate recognition motif" evidence="7">
    <location>
        <begin position="406"/>
        <end position="409"/>
    </location>
</feature>
<dbReference type="SUPFAM" id="SSF53244">
    <property type="entry name" value="MurD-like peptide ligases, peptide-binding domain"/>
    <property type="match status" value="1"/>
</dbReference>
<dbReference type="PANTHER" id="PTHR23135:SF4">
    <property type="entry name" value="UDP-N-ACETYLMURAMOYL-L-ALANYL-D-GLUTAMATE--2,6-DIAMINOPIMELATE LIGASE MURE HOMOLOG, CHLOROPLASTIC"/>
    <property type="match status" value="1"/>
</dbReference>
<feature type="binding site" evidence="7">
    <location>
        <position position="382"/>
    </location>
    <ligand>
        <name>meso-2,6-diaminopimelate</name>
        <dbReference type="ChEBI" id="CHEBI:57791"/>
    </ligand>
</feature>
<dbReference type="Pfam" id="PF08245">
    <property type="entry name" value="Mur_ligase_M"/>
    <property type="match status" value="1"/>
</dbReference>
<dbReference type="GO" id="GO:0008360">
    <property type="term" value="P:regulation of cell shape"/>
    <property type="evidence" value="ECO:0007669"/>
    <property type="project" value="UniProtKB-KW"/>
</dbReference>
<dbReference type="GO" id="GO:0009252">
    <property type="term" value="P:peptidoglycan biosynthetic process"/>
    <property type="evidence" value="ECO:0007669"/>
    <property type="project" value="UniProtKB-UniRule"/>
</dbReference>
<reference evidence="13" key="1">
    <citation type="journal article" date="2014" name="Int. J. Syst. Evol. Microbiol.">
        <title>Complete genome sequence of Corynebacterium casei LMG S-19264T (=DSM 44701T), isolated from a smear-ripened cheese.</title>
        <authorList>
            <consortium name="US DOE Joint Genome Institute (JGI-PGF)"/>
            <person name="Walter F."/>
            <person name="Albersmeier A."/>
            <person name="Kalinowski J."/>
            <person name="Ruckert C."/>
        </authorList>
    </citation>
    <scope>NUCLEOTIDE SEQUENCE</scope>
    <source>
        <strain evidence="13">CGMCC 1.12921</strain>
    </source>
</reference>
<reference evidence="13" key="2">
    <citation type="submission" date="2020-09" db="EMBL/GenBank/DDBJ databases">
        <authorList>
            <person name="Sun Q."/>
            <person name="Zhou Y."/>
        </authorList>
    </citation>
    <scope>NUCLEOTIDE SEQUENCE</scope>
    <source>
        <strain evidence="13">CGMCC 1.12921</strain>
    </source>
</reference>
<dbReference type="GO" id="GO:0005524">
    <property type="term" value="F:ATP binding"/>
    <property type="evidence" value="ECO:0007669"/>
    <property type="project" value="UniProtKB-UniRule"/>
</dbReference>
<dbReference type="HAMAP" id="MF_00208">
    <property type="entry name" value="MurE"/>
    <property type="match status" value="1"/>
</dbReference>
<dbReference type="EMBL" id="BMGH01000001">
    <property type="protein sequence ID" value="GGC99818.1"/>
    <property type="molecule type" value="Genomic_DNA"/>
</dbReference>
<dbReference type="InterPro" id="IPR004101">
    <property type="entry name" value="Mur_ligase_C"/>
</dbReference>
<gene>
    <name evidence="7 13" type="primary">murE</name>
    <name evidence="13" type="ORF">GCM10011342_06050</name>
</gene>
<evidence type="ECO:0000256" key="5">
    <source>
        <dbReference type="ARBA" id="ARBA00023306"/>
    </source>
</evidence>
<dbReference type="InterPro" id="IPR013221">
    <property type="entry name" value="Mur_ligase_cen"/>
</dbReference>
<dbReference type="Proteomes" id="UP000613582">
    <property type="component" value="Unassembled WGS sequence"/>
</dbReference>
<dbReference type="AlphaFoldDB" id="A0A8J2Y4Q6"/>
<keyword evidence="7" id="KW-0067">ATP-binding</keyword>
<keyword evidence="6 7" id="KW-0961">Cell wall biogenesis/degradation</keyword>
<dbReference type="NCBIfam" id="NF001126">
    <property type="entry name" value="PRK00139.1-4"/>
    <property type="match status" value="1"/>
</dbReference>
<dbReference type="Pfam" id="PF02875">
    <property type="entry name" value="Mur_ligase_C"/>
    <property type="match status" value="1"/>
</dbReference>